<feature type="transmembrane region" description="Helical" evidence="1">
    <location>
        <begin position="94"/>
        <end position="114"/>
    </location>
</feature>
<accession>A0ABW2N524</accession>
<evidence type="ECO:0000313" key="3">
    <source>
        <dbReference type="Proteomes" id="UP001596524"/>
    </source>
</evidence>
<comment type="caution">
    <text evidence="2">The sequence shown here is derived from an EMBL/GenBank/DDBJ whole genome shotgun (WGS) entry which is preliminary data.</text>
</comment>
<feature type="transmembrane region" description="Helical" evidence="1">
    <location>
        <begin position="183"/>
        <end position="212"/>
    </location>
</feature>
<dbReference type="Proteomes" id="UP001596524">
    <property type="component" value="Unassembled WGS sequence"/>
</dbReference>
<evidence type="ECO:0008006" key="4">
    <source>
        <dbReference type="Google" id="ProtNLM"/>
    </source>
</evidence>
<protein>
    <recommendedName>
        <fullName evidence="4">Glycosyltransferase RgtA/B/C/D-like domain-containing protein</fullName>
    </recommendedName>
</protein>
<feature type="transmembrane region" description="Helical" evidence="1">
    <location>
        <begin position="299"/>
        <end position="321"/>
    </location>
</feature>
<keyword evidence="1" id="KW-0812">Transmembrane</keyword>
<keyword evidence="1" id="KW-1133">Transmembrane helix</keyword>
<feature type="transmembrane region" description="Helical" evidence="1">
    <location>
        <begin position="134"/>
        <end position="152"/>
    </location>
</feature>
<feature type="transmembrane region" description="Helical" evidence="1">
    <location>
        <begin position="328"/>
        <end position="347"/>
    </location>
</feature>
<reference evidence="3" key="1">
    <citation type="journal article" date="2019" name="Int. J. Syst. Evol. Microbiol.">
        <title>The Global Catalogue of Microorganisms (GCM) 10K type strain sequencing project: providing services to taxonomists for standard genome sequencing and annotation.</title>
        <authorList>
            <consortium name="The Broad Institute Genomics Platform"/>
            <consortium name="The Broad Institute Genome Sequencing Center for Infectious Disease"/>
            <person name="Wu L."/>
            <person name="Ma J."/>
        </authorList>
    </citation>
    <scope>NUCLEOTIDE SEQUENCE [LARGE SCALE GENOMIC DNA]</scope>
    <source>
        <strain evidence="3">FCH27</strain>
    </source>
</reference>
<gene>
    <name evidence="2" type="ORF">ACFQO6_07110</name>
</gene>
<feature type="transmembrane region" description="Helical" evidence="1">
    <location>
        <begin position="359"/>
        <end position="380"/>
    </location>
</feature>
<dbReference type="EMBL" id="JBHTCH010000005">
    <property type="protein sequence ID" value="MFC7360036.1"/>
    <property type="molecule type" value="Genomic_DNA"/>
</dbReference>
<evidence type="ECO:0000256" key="1">
    <source>
        <dbReference type="SAM" id="Phobius"/>
    </source>
</evidence>
<evidence type="ECO:0000313" key="2">
    <source>
        <dbReference type="EMBL" id="MFC7360036.1"/>
    </source>
</evidence>
<keyword evidence="1" id="KW-0472">Membrane</keyword>
<name>A0ABW2N524_9ACTN</name>
<feature type="transmembrane region" description="Helical" evidence="1">
    <location>
        <begin position="34"/>
        <end position="55"/>
    </location>
</feature>
<organism evidence="2 3">
    <name type="scientific">Nocardioides astragali</name>
    <dbReference type="NCBI Taxonomy" id="1776736"/>
    <lineage>
        <taxon>Bacteria</taxon>
        <taxon>Bacillati</taxon>
        <taxon>Actinomycetota</taxon>
        <taxon>Actinomycetes</taxon>
        <taxon>Propionibacteriales</taxon>
        <taxon>Nocardioidaceae</taxon>
        <taxon>Nocardioides</taxon>
    </lineage>
</organism>
<sequence length="389" mass="40843">MGLSAWLALVACILVGGAATLAWAHRVGVVRPAAAGLAAQGVITIGLYAAIGLWAPDAIVYDDLGQEFAASWKGGPDPSEVTDGKEAFPVMLGAVYFVVGTAPGIGLVLNWASHGLLIPALAALAKRADLPSGPTAWVVALFPPALFWSALLLRESITWLLMAVFLYALVGLARGITVRDLAIMVAALVALMWFRGTAAVILAGVSMVVLVLTAKLRTLLPRCGVAMLAMLVLSPRLASLLFGYTTVDDIEAKRSDLSNADTSFGGEAGGDVEGTVATSFLDSAIRVALGPYPWEWPSLGAPFALDAALWLAILGLAVLGWWRASNRLRLLLVVLPALALAGALMITSANYGTMQRLRVQTSVLLTPMAAAGFTFLAAWWRSRLDRKAG</sequence>
<feature type="transmembrane region" description="Helical" evidence="1">
    <location>
        <begin position="159"/>
        <end position="177"/>
    </location>
</feature>
<dbReference type="RefSeq" id="WP_255890704.1">
    <property type="nucleotide sequence ID" value="NZ_JAFMZM010000003.1"/>
</dbReference>
<keyword evidence="3" id="KW-1185">Reference proteome</keyword>
<proteinExistence type="predicted"/>